<gene>
    <name evidence="2" type="ORF">HCJ92_09740</name>
</gene>
<feature type="transmembrane region" description="Helical" evidence="1">
    <location>
        <begin position="20"/>
        <end position="40"/>
    </location>
</feature>
<keyword evidence="1" id="KW-0812">Transmembrane</keyword>
<sequence>MDQLVELLGQAIQSNGGTARLILLIGALVFAASVVGRTCMPRRGKGA</sequence>
<evidence type="ECO:0000313" key="2">
    <source>
        <dbReference type="EMBL" id="NJP66560.1"/>
    </source>
</evidence>
<accession>A0ABX1AQL8</accession>
<name>A0ABX1AQL8_9ACTN</name>
<comment type="caution">
    <text evidence="2">The sequence shown here is derived from an EMBL/GenBank/DDBJ whole genome shotgun (WGS) entry which is preliminary data.</text>
</comment>
<evidence type="ECO:0000256" key="1">
    <source>
        <dbReference type="SAM" id="Phobius"/>
    </source>
</evidence>
<keyword evidence="3" id="KW-1185">Reference proteome</keyword>
<keyword evidence="1" id="KW-0472">Membrane</keyword>
<proteinExistence type="predicted"/>
<dbReference type="EMBL" id="JAAVJB010000057">
    <property type="protein sequence ID" value="NJP66560.1"/>
    <property type="molecule type" value="Genomic_DNA"/>
</dbReference>
<dbReference type="Proteomes" id="UP000746503">
    <property type="component" value="Unassembled WGS sequence"/>
</dbReference>
<dbReference type="RefSeq" id="WP_167933085.1">
    <property type="nucleotide sequence ID" value="NZ_JAAVJB010000057.1"/>
</dbReference>
<reference evidence="2 3" key="1">
    <citation type="submission" date="2020-03" db="EMBL/GenBank/DDBJ databases">
        <title>Draft genome of Streptomyces sp. ventii, isolated from the Axial Seamount in the Pacific Ocean, and resequencing of the two type strains Streptomyces lonarensis strain NCL 716 and Streptomyces bohaiensis strain 11A07.</title>
        <authorList>
            <person name="Loughran R.M."/>
            <person name="Pfannmuller K.M."/>
            <person name="Wasson B.J."/>
            <person name="Deadmond M.C."/>
            <person name="Paddock B.E."/>
            <person name="Koyack M.J."/>
            <person name="Gallegos D.A."/>
            <person name="Mitchell E.A."/>
            <person name="Ushijima B."/>
            <person name="Saw J.H."/>
            <person name="Mcphail K.L."/>
            <person name="Videau P."/>
        </authorList>
    </citation>
    <scope>NUCLEOTIDE SEQUENCE [LARGE SCALE GENOMIC DNA]</scope>
    <source>
        <strain evidence="3">5675061</strain>
    </source>
</reference>
<keyword evidence="1" id="KW-1133">Transmembrane helix</keyword>
<organism evidence="2 3">
    <name type="scientific">Streptomyces spiramenti</name>
    <dbReference type="NCBI Taxonomy" id="2720606"/>
    <lineage>
        <taxon>Bacteria</taxon>
        <taxon>Bacillati</taxon>
        <taxon>Actinomycetota</taxon>
        <taxon>Actinomycetes</taxon>
        <taxon>Kitasatosporales</taxon>
        <taxon>Streptomycetaceae</taxon>
        <taxon>Streptomyces</taxon>
    </lineage>
</organism>
<evidence type="ECO:0000313" key="3">
    <source>
        <dbReference type="Proteomes" id="UP000746503"/>
    </source>
</evidence>
<protein>
    <submittedName>
        <fullName evidence="2">Uncharacterized protein</fullName>
    </submittedName>
</protein>